<keyword evidence="1" id="KW-0472">Membrane</keyword>
<proteinExistence type="predicted"/>
<keyword evidence="1" id="KW-0812">Transmembrane</keyword>
<dbReference type="EMBL" id="JAIWYP010000008">
    <property type="protein sequence ID" value="KAH3789792.1"/>
    <property type="molecule type" value="Genomic_DNA"/>
</dbReference>
<accession>A0A9D4F0W2</accession>
<evidence type="ECO:0000313" key="3">
    <source>
        <dbReference type="Proteomes" id="UP000828390"/>
    </source>
</evidence>
<evidence type="ECO:0000313" key="2">
    <source>
        <dbReference type="EMBL" id="KAH3789792.1"/>
    </source>
</evidence>
<feature type="transmembrane region" description="Helical" evidence="1">
    <location>
        <begin position="46"/>
        <end position="69"/>
    </location>
</feature>
<keyword evidence="1" id="KW-1133">Transmembrane helix</keyword>
<evidence type="ECO:0000256" key="1">
    <source>
        <dbReference type="SAM" id="Phobius"/>
    </source>
</evidence>
<keyword evidence="3" id="KW-1185">Reference proteome</keyword>
<reference evidence="2" key="1">
    <citation type="journal article" date="2019" name="bioRxiv">
        <title>The Genome of the Zebra Mussel, Dreissena polymorpha: A Resource for Invasive Species Research.</title>
        <authorList>
            <person name="McCartney M.A."/>
            <person name="Auch B."/>
            <person name="Kono T."/>
            <person name="Mallez S."/>
            <person name="Zhang Y."/>
            <person name="Obille A."/>
            <person name="Becker A."/>
            <person name="Abrahante J.E."/>
            <person name="Garbe J."/>
            <person name="Badalamenti J.P."/>
            <person name="Herman A."/>
            <person name="Mangelson H."/>
            <person name="Liachko I."/>
            <person name="Sullivan S."/>
            <person name="Sone E.D."/>
            <person name="Koren S."/>
            <person name="Silverstein K.A.T."/>
            <person name="Beckman K.B."/>
            <person name="Gohl D.M."/>
        </authorList>
    </citation>
    <scope>NUCLEOTIDE SEQUENCE</scope>
    <source>
        <strain evidence="2">Duluth1</strain>
        <tissue evidence="2">Whole animal</tissue>
    </source>
</reference>
<gene>
    <name evidence="2" type="ORF">DPMN_167980</name>
</gene>
<protein>
    <submittedName>
        <fullName evidence="2">Uncharacterized protein</fullName>
    </submittedName>
</protein>
<dbReference type="AlphaFoldDB" id="A0A9D4F0W2"/>
<comment type="caution">
    <text evidence="2">The sequence shown here is derived from an EMBL/GenBank/DDBJ whole genome shotgun (WGS) entry which is preliminary data.</text>
</comment>
<dbReference type="Proteomes" id="UP000828390">
    <property type="component" value="Unassembled WGS sequence"/>
</dbReference>
<reference evidence="2" key="2">
    <citation type="submission" date="2020-11" db="EMBL/GenBank/DDBJ databases">
        <authorList>
            <person name="McCartney M.A."/>
            <person name="Auch B."/>
            <person name="Kono T."/>
            <person name="Mallez S."/>
            <person name="Becker A."/>
            <person name="Gohl D.M."/>
            <person name="Silverstein K.A.T."/>
            <person name="Koren S."/>
            <person name="Bechman K.B."/>
            <person name="Herman A."/>
            <person name="Abrahante J.E."/>
            <person name="Garbe J."/>
        </authorList>
    </citation>
    <scope>NUCLEOTIDE SEQUENCE</scope>
    <source>
        <strain evidence="2">Duluth1</strain>
        <tissue evidence="2">Whole animal</tissue>
    </source>
</reference>
<organism evidence="2 3">
    <name type="scientific">Dreissena polymorpha</name>
    <name type="common">Zebra mussel</name>
    <name type="synonym">Mytilus polymorpha</name>
    <dbReference type="NCBI Taxonomy" id="45954"/>
    <lineage>
        <taxon>Eukaryota</taxon>
        <taxon>Metazoa</taxon>
        <taxon>Spiralia</taxon>
        <taxon>Lophotrochozoa</taxon>
        <taxon>Mollusca</taxon>
        <taxon>Bivalvia</taxon>
        <taxon>Autobranchia</taxon>
        <taxon>Heteroconchia</taxon>
        <taxon>Euheterodonta</taxon>
        <taxon>Imparidentia</taxon>
        <taxon>Neoheterodontei</taxon>
        <taxon>Myida</taxon>
        <taxon>Dreissenoidea</taxon>
        <taxon>Dreissenidae</taxon>
        <taxon>Dreissena</taxon>
    </lineage>
</organism>
<name>A0A9D4F0W2_DREPO</name>
<sequence>MATDWQPSPADGNRLASITSLWQQTDNHHQLMATDWQPSPADGNRLAFVFFKDLICVHLNVVLLVRLIWL</sequence>